<protein>
    <submittedName>
        <fullName evidence="1">Uncharacterized protein</fullName>
    </submittedName>
</protein>
<organism evidence="1 2">
    <name type="scientific">Planococcus versutus</name>
    <dbReference type="NCBI Taxonomy" id="1302659"/>
    <lineage>
        <taxon>Bacteria</taxon>
        <taxon>Bacillati</taxon>
        <taxon>Bacillota</taxon>
        <taxon>Bacilli</taxon>
        <taxon>Bacillales</taxon>
        <taxon>Caryophanaceae</taxon>
        <taxon>Planococcus</taxon>
    </lineage>
</organism>
<dbReference type="OrthoDB" id="2967914at2"/>
<reference evidence="1" key="1">
    <citation type="submission" date="2016-10" db="EMBL/GenBank/DDBJ databases">
        <authorList>
            <person name="See-Too W.S."/>
        </authorList>
    </citation>
    <scope>NUCLEOTIDE SEQUENCE</scope>
    <source>
        <strain evidence="1">L10.15</strain>
    </source>
</reference>
<name>A0A1B1RZH4_9BACL</name>
<dbReference type="AlphaFoldDB" id="A0A1B1RZH4"/>
<accession>A0A1B1RZH4</accession>
<gene>
    <name evidence="1" type="ORF">I858_004635</name>
</gene>
<keyword evidence="2" id="KW-1185">Reference proteome</keyword>
<dbReference type="Proteomes" id="UP000053354">
    <property type="component" value="Chromosome"/>
</dbReference>
<dbReference type="STRING" id="1302659.I858_004635"/>
<dbReference type="RefSeq" id="WP_049694484.1">
    <property type="nucleotide sequence ID" value="NZ_CP016540.2"/>
</dbReference>
<evidence type="ECO:0000313" key="1">
    <source>
        <dbReference type="EMBL" id="ANU26319.1"/>
    </source>
</evidence>
<dbReference type="Pfam" id="PF20289">
    <property type="entry name" value="MComp1"/>
    <property type="match status" value="1"/>
</dbReference>
<proteinExistence type="predicted"/>
<sequence>MINLVKEILKEKNAIEIEKKWINLDEVYILPQGIFGLVELRDTEELENKWESCALELATKVQGRLSDSFDYLRWDIYLILFVNSDTPTLVRKIIENDRRFFKKIVINNRESDTNRLPFVFDFSTPPNDSSLIIHQESMFLDSLKNILPHSVKKIFAEDFFENGPEYESIDIYKLLKNKKDAELK</sequence>
<dbReference type="EMBL" id="CP016540">
    <property type="protein sequence ID" value="ANU26319.1"/>
    <property type="molecule type" value="Genomic_DNA"/>
</dbReference>
<dbReference type="InterPro" id="IPR046905">
    <property type="entry name" value="ABC-3C_MC1"/>
</dbReference>
<dbReference type="KEGG" id="pll:I858_004635"/>
<evidence type="ECO:0000313" key="2">
    <source>
        <dbReference type="Proteomes" id="UP000053354"/>
    </source>
</evidence>